<evidence type="ECO:0000313" key="5">
    <source>
        <dbReference type="Proteomes" id="UP000799118"/>
    </source>
</evidence>
<gene>
    <name evidence="4" type="ORF">BT96DRAFT_829949</name>
</gene>
<name>A0A6A4H566_9AGAR</name>
<dbReference type="SUPFAM" id="SSF50978">
    <property type="entry name" value="WD40 repeat-like"/>
    <property type="match status" value="1"/>
</dbReference>
<dbReference type="InterPro" id="IPR036322">
    <property type="entry name" value="WD40_repeat_dom_sf"/>
</dbReference>
<dbReference type="AlphaFoldDB" id="A0A6A4H566"/>
<keyword evidence="5" id="KW-1185">Reference proteome</keyword>
<dbReference type="PROSITE" id="PS50082">
    <property type="entry name" value="WD_REPEATS_2"/>
    <property type="match status" value="2"/>
</dbReference>
<dbReference type="InterPro" id="IPR001680">
    <property type="entry name" value="WD40_rpt"/>
</dbReference>
<dbReference type="PANTHER" id="PTHR22847">
    <property type="entry name" value="WD40 REPEAT PROTEIN"/>
    <property type="match status" value="1"/>
</dbReference>
<keyword evidence="2" id="KW-0677">Repeat</keyword>
<evidence type="ECO:0000256" key="3">
    <source>
        <dbReference type="PROSITE-ProRule" id="PRU00221"/>
    </source>
</evidence>
<dbReference type="InterPro" id="IPR015943">
    <property type="entry name" value="WD40/YVTN_repeat-like_dom_sf"/>
</dbReference>
<proteinExistence type="predicted"/>
<dbReference type="GO" id="GO:1990234">
    <property type="term" value="C:transferase complex"/>
    <property type="evidence" value="ECO:0007669"/>
    <property type="project" value="UniProtKB-ARBA"/>
</dbReference>
<dbReference type="Proteomes" id="UP000799118">
    <property type="component" value="Unassembled WGS sequence"/>
</dbReference>
<organism evidence="4 5">
    <name type="scientific">Gymnopus androsaceus JB14</name>
    <dbReference type="NCBI Taxonomy" id="1447944"/>
    <lineage>
        <taxon>Eukaryota</taxon>
        <taxon>Fungi</taxon>
        <taxon>Dikarya</taxon>
        <taxon>Basidiomycota</taxon>
        <taxon>Agaricomycotina</taxon>
        <taxon>Agaricomycetes</taxon>
        <taxon>Agaricomycetidae</taxon>
        <taxon>Agaricales</taxon>
        <taxon>Marasmiineae</taxon>
        <taxon>Omphalotaceae</taxon>
        <taxon>Gymnopus</taxon>
    </lineage>
</organism>
<dbReference type="Pfam" id="PF00400">
    <property type="entry name" value="WD40"/>
    <property type="match status" value="2"/>
</dbReference>
<feature type="repeat" description="WD" evidence="3">
    <location>
        <begin position="146"/>
        <end position="180"/>
    </location>
</feature>
<accession>A0A6A4H566</accession>
<dbReference type="InterPro" id="IPR019775">
    <property type="entry name" value="WD40_repeat_CS"/>
</dbReference>
<dbReference type="OrthoDB" id="2615105at2759"/>
<sequence>MNKFLYGFSLYWMEVLSILNRVNVIFRSVETVKQWMDLVNEIRKFAEVFGKVLVDSTPHLYISALPVIPKKSGLQKAYCTHLTRVASLCYGHKSWWPQLQVVLQGHTDSVTSVAFSPDDKRTVSGSDDNSIRIWNAETGRQEGDPLEGHTDYVRSVAFSPDGKRIVSGSNDNSVRIWNAE</sequence>
<protein>
    <submittedName>
        <fullName evidence="4">WD40 repeat-like protein</fullName>
    </submittedName>
</protein>
<dbReference type="PROSITE" id="PS50294">
    <property type="entry name" value="WD_REPEATS_REGION"/>
    <property type="match status" value="2"/>
</dbReference>
<feature type="repeat" description="WD" evidence="3">
    <location>
        <begin position="103"/>
        <end position="144"/>
    </location>
</feature>
<evidence type="ECO:0000256" key="1">
    <source>
        <dbReference type="ARBA" id="ARBA00022574"/>
    </source>
</evidence>
<evidence type="ECO:0000256" key="2">
    <source>
        <dbReference type="ARBA" id="ARBA00022737"/>
    </source>
</evidence>
<dbReference type="EMBL" id="ML769584">
    <property type="protein sequence ID" value="KAE9392926.1"/>
    <property type="molecule type" value="Genomic_DNA"/>
</dbReference>
<dbReference type="PROSITE" id="PS00678">
    <property type="entry name" value="WD_REPEATS_1"/>
    <property type="match status" value="2"/>
</dbReference>
<keyword evidence="1 3" id="KW-0853">WD repeat</keyword>
<dbReference type="SMART" id="SM00320">
    <property type="entry name" value="WD40"/>
    <property type="match status" value="2"/>
</dbReference>
<reference evidence="4" key="1">
    <citation type="journal article" date="2019" name="Environ. Microbiol.">
        <title>Fungal ecological strategies reflected in gene transcription - a case study of two litter decomposers.</title>
        <authorList>
            <person name="Barbi F."/>
            <person name="Kohler A."/>
            <person name="Barry K."/>
            <person name="Baskaran P."/>
            <person name="Daum C."/>
            <person name="Fauchery L."/>
            <person name="Ihrmark K."/>
            <person name="Kuo A."/>
            <person name="LaButti K."/>
            <person name="Lipzen A."/>
            <person name="Morin E."/>
            <person name="Grigoriev I.V."/>
            <person name="Henrissat B."/>
            <person name="Lindahl B."/>
            <person name="Martin F."/>
        </authorList>
    </citation>
    <scope>NUCLEOTIDE SEQUENCE</scope>
    <source>
        <strain evidence="4">JB14</strain>
    </source>
</reference>
<dbReference type="Gene3D" id="2.130.10.10">
    <property type="entry name" value="YVTN repeat-like/Quinoprotein amine dehydrogenase"/>
    <property type="match status" value="1"/>
</dbReference>
<dbReference type="PANTHER" id="PTHR22847:SF637">
    <property type="entry name" value="WD REPEAT DOMAIN 5B"/>
    <property type="match status" value="1"/>
</dbReference>
<feature type="non-terminal residue" evidence="4">
    <location>
        <position position="180"/>
    </location>
</feature>
<evidence type="ECO:0000313" key="4">
    <source>
        <dbReference type="EMBL" id="KAE9392926.1"/>
    </source>
</evidence>